<keyword evidence="1" id="KW-0732">Signal</keyword>
<dbReference type="STRING" id="1108044.GOOTI_089_00030"/>
<sequence length="153" mass="16515">MLRRSTLRRLIAGFVGAGALAASTIAAGAAAADQTVNDQLGMRCYSLNPNILDFPSFQGVNVQRDAGDNTFWLSGDSKSFFPYASDTRITVTQLPNGPTHTYYRHWTHSIGDNSGYQIYGIPGRGKVKITINAVDHGLLTLHAPECSAVTDLK</sequence>
<dbReference type="AlphaFoldDB" id="H5TKF6"/>
<feature type="chain" id="PRO_5003598415" evidence="1">
    <location>
        <begin position="32"/>
        <end position="153"/>
    </location>
</feature>
<name>H5TKF6_GORO1</name>
<evidence type="ECO:0000313" key="2">
    <source>
        <dbReference type="EMBL" id="GAB33964.1"/>
    </source>
</evidence>
<accession>H5TKF6</accession>
<evidence type="ECO:0000256" key="1">
    <source>
        <dbReference type="SAM" id="SignalP"/>
    </source>
</evidence>
<protein>
    <submittedName>
        <fullName evidence="2">Uncharacterized protein</fullName>
    </submittedName>
</protein>
<comment type="caution">
    <text evidence="2">The sequence shown here is derived from an EMBL/GenBank/DDBJ whole genome shotgun (WGS) entry which is preliminary data.</text>
</comment>
<gene>
    <name evidence="2" type="ORF">GOOTI_089_00030</name>
</gene>
<dbReference type="OrthoDB" id="4373845at2"/>
<evidence type="ECO:0000313" key="3">
    <source>
        <dbReference type="Proteomes" id="UP000005038"/>
    </source>
</evidence>
<proteinExistence type="predicted"/>
<organism evidence="2 3">
    <name type="scientific">Gordonia otitidis (strain DSM 44809 / CCUG 52243 / JCM 12355 / NBRC 100426 / IFM 10032)</name>
    <dbReference type="NCBI Taxonomy" id="1108044"/>
    <lineage>
        <taxon>Bacteria</taxon>
        <taxon>Bacillati</taxon>
        <taxon>Actinomycetota</taxon>
        <taxon>Actinomycetes</taxon>
        <taxon>Mycobacteriales</taxon>
        <taxon>Gordoniaceae</taxon>
        <taxon>Gordonia</taxon>
    </lineage>
</organism>
<dbReference type="RefSeq" id="WP_007238205.1">
    <property type="nucleotide sequence ID" value="NZ_BAFB01000089.1"/>
</dbReference>
<keyword evidence="3" id="KW-1185">Reference proteome</keyword>
<reference evidence="2" key="1">
    <citation type="submission" date="2012-02" db="EMBL/GenBank/DDBJ databases">
        <title>Whole genome shotgun sequence of Gordonia otitidis NBRC 100426.</title>
        <authorList>
            <person name="Yoshida I."/>
            <person name="Hosoyama A."/>
            <person name="Tsuchikane K."/>
            <person name="Katsumata H."/>
            <person name="Yamazaki S."/>
            <person name="Fujita N."/>
        </authorList>
    </citation>
    <scope>NUCLEOTIDE SEQUENCE [LARGE SCALE GENOMIC DNA]</scope>
    <source>
        <strain evidence="2">NBRC 100426</strain>
    </source>
</reference>
<dbReference type="Proteomes" id="UP000005038">
    <property type="component" value="Unassembled WGS sequence"/>
</dbReference>
<dbReference type="EMBL" id="BAFB01000089">
    <property type="protein sequence ID" value="GAB33964.1"/>
    <property type="molecule type" value="Genomic_DNA"/>
</dbReference>
<feature type="signal peptide" evidence="1">
    <location>
        <begin position="1"/>
        <end position="31"/>
    </location>
</feature>